<proteinExistence type="predicted"/>
<keyword evidence="3" id="KW-1185">Reference proteome</keyword>
<name>A0A226DE14_FOLCA</name>
<organism evidence="2 3">
    <name type="scientific">Folsomia candida</name>
    <name type="common">Springtail</name>
    <dbReference type="NCBI Taxonomy" id="158441"/>
    <lineage>
        <taxon>Eukaryota</taxon>
        <taxon>Metazoa</taxon>
        <taxon>Ecdysozoa</taxon>
        <taxon>Arthropoda</taxon>
        <taxon>Hexapoda</taxon>
        <taxon>Collembola</taxon>
        <taxon>Entomobryomorpha</taxon>
        <taxon>Isotomoidea</taxon>
        <taxon>Isotomidae</taxon>
        <taxon>Proisotominae</taxon>
        <taxon>Folsomia</taxon>
    </lineage>
</organism>
<comment type="caution">
    <text evidence="2">The sequence shown here is derived from an EMBL/GenBank/DDBJ whole genome shotgun (WGS) entry which is preliminary data.</text>
</comment>
<accession>A0A226DE14</accession>
<sequence length="124" mass="13831">MSSSSNNPSTSSATTTPPAKKTKLNINQTVLVSEETKTSSSSVDQLYVKRDDGTFEPLEQCSPIKTEVASSRFNWEPHVEVDDDEKWTPPAQNTRAGMVFNAVKTYLKWIGEDKDMKSSPEMKK</sequence>
<dbReference type="AlphaFoldDB" id="A0A226DE14"/>
<evidence type="ECO:0000313" key="2">
    <source>
        <dbReference type="EMBL" id="OXA42821.1"/>
    </source>
</evidence>
<gene>
    <name evidence="2" type="ORF">Fcan01_22541</name>
</gene>
<dbReference type="Proteomes" id="UP000198287">
    <property type="component" value="Unassembled WGS sequence"/>
</dbReference>
<feature type="region of interest" description="Disordered" evidence="1">
    <location>
        <begin position="1"/>
        <end position="26"/>
    </location>
</feature>
<evidence type="ECO:0000313" key="3">
    <source>
        <dbReference type="Proteomes" id="UP000198287"/>
    </source>
</evidence>
<reference evidence="2 3" key="1">
    <citation type="submission" date="2015-12" db="EMBL/GenBank/DDBJ databases">
        <title>The genome of Folsomia candida.</title>
        <authorList>
            <person name="Faddeeva A."/>
            <person name="Derks M.F."/>
            <person name="Anvar Y."/>
            <person name="Smit S."/>
            <person name="Van Straalen N."/>
            <person name="Roelofs D."/>
        </authorList>
    </citation>
    <scope>NUCLEOTIDE SEQUENCE [LARGE SCALE GENOMIC DNA]</scope>
    <source>
        <strain evidence="2 3">VU population</strain>
        <tissue evidence="2">Whole body</tissue>
    </source>
</reference>
<evidence type="ECO:0000256" key="1">
    <source>
        <dbReference type="SAM" id="MobiDB-lite"/>
    </source>
</evidence>
<dbReference type="EMBL" id="LNIX01000025">
    <property type="protein sequence ID" value="OXA42821.1"/>
    <property type="molecule type" value="Genomic_DNA"/>
</dbReference>
<protein>
    <submittedName>
        <fullName evidence="2">Uncharacterized protein</fullName>
    </submittedName>
</protein>
<feature type="compositionally biased region" description="Low complexity" evidence="1">
    <location>
        <begin position="1"/>
        <end position="19"/>
    </location>
</feature>